<comment type="caution">
    <text evidence="1">The sequence shown here is derived from an EMBL/GenBank/DDBJ whole genome shotgun (WGS) entry which is preliminary data.</text>
</comment>
<evidence type="ECO:0000313" key="2">
    <source>
        <dbReference type="Proteomes" id="UP000607281"/>
    </source>
</evidence>
<protein>
    <submittedName>
        <fullName evidence="1">Uncharacterized protein</fullName>
    </submittedName>
</protein>
<evidence type="ECO:0000313" key="1">
    <source>
        <dbReference type="EMBL" id="MBD2343645.1"/>
    </source>
</evidence>
<proteinExistence type="predicted"/>
<gene>
    <name evidence="1" type="ORF">H6G18_05720</name>
</gene>
<name>A0ABR8CKG9_9NOST</name>
<accession>A0ABR8CKG9</accession>
<dbReference type="Proteomes" id="UP000607281">
    <property type="component" value="Unassembled WGS sequence"/>
</dbReference>
<keyword evidence="2" id="KW-1185">Reference proteome</keyword>
<dbReference type="RefSeq" id="WP_190406112.1">
    <property type="nucleotide sequence ID" value="NZ_JACJRF010000006.1"/>
</dbReference>
<organism evidence="1 2">
    <name type="scientific">Anabaena subtropica FACHB-260</name>
    <dbReference type="NCBI Taxonomy" id="2692884"/>
    <lineage>
        <taxon>Bacteria</taxon>
        <taxon>Bacillati</taxon>
        <taxon>Cyanobacteriota</taxon>
        <taxon>Cyanophyceae</taxon>
        <taxon>Nostocales</taxon>
        <taxon>Nostocaceae</taxon>
        <taxon>Anabaena</taxon>
    </lineage>
</organism>
<sequence length="231" mass="27032">MHTKVLVLPSPYLIAPAPFYLDSRVILCSVLDEVTSAGQNSDLIQTVTDQILIEYCNLVVGEFYRQVIDSRFPSWKLHEELEPLILPEVSLWKSVFRMLENLSKHLLLTTYPALLLRELIKERELMVFIVTQSSETRRMKNYLALRQHQNRELQGCENPFDKEKSPNTWKIMDLAIKLANRDDDFRKKFYMPVVTARQKITAFMKKDKSRFIINGNMQRQGRKKEPIASKA</sequence>
<reference evidence="1 2" key="1">
    <citation type="journal article" date="2020" name="ISME J.">
        <title>Comparative genomics reveals insights into cyanobacterial evolution and habitat adaptation.</title>
        <authorList>
            <person name="Chen M.Y."/>
            <person name="Teng W.K."/>
            <person name="Zhao L."/>
            <person name="Hu C.X."/>
            <person name="Zhou Y.K."/>
            <person name="Han B.P."/>
            <person name="Song L.R."/>
            <person name="Shu W.S."/>
        </authorList>
    </citation>
    <scope>NUCLEOTIDE SEQUENCE [LARGE SCALE GENOMIC DNA]</scope>
    <source>
        <strain evidence="1 2">FACHB-260</strain>
    </source>
</reference>
<dbReference type="EMBL" id="JACJRF010000006">
    <property type="protein sequence ID" value="MBD2343645.1"/>
    <property type="molecule type" value="Genomic_DNA"/>
</dbReference>